<dbReference type="PROSITE" id="PS50004">
    <property type="entry name" value="C2"/>
    <property type="match status" value="1"/>
</dbReference>
<protein>
    <recommendedName>
        <fullName evidence="2">C2 domain-containing protein</fullName>
    </recommendedName>
</protein>
<proteinExistence type="predicted"/>
<evidence type="ECO:0000256" key="1">
    <source>
        <dbReference type="SAM" id="MobiDB-lite"/>
    </source>
</evidence>
<sequence>MSTAGGGGGGGRRVTIRSISCRGVKAFVPFQKPPLYAAVSLAGRREKTSGDPDGGENPDWDAAVFAFDLPAAGDGMLQFEVKAQVPLLGSKLVGKVSVPLADLAVAGGDGAAAAPRHVSYQLCCLLHDLGISSTEDSQLDSEKSREADGWRASTAAGLCGSGAAAGGERSAADEFAVVPPAGSCVSATHTVYHYEAAVRATPVLVVLLPFVGSERKAKQESELVIAKTGDVIASTYYMRAWERDAGAEADALLEELWNVKAKLELAETKAAAAGALAEKARDAYERDREDMRCTVRRAPPLPAPRPGQDRRRATGR</sequence>
<dbReference type="InterPro" id="IPR000008">
    <property type="entry name" value="C2_dom"/>
</dbReference>
<name>A0A0E0R9C3_ORYRU</name>
<dbReference type="Proteomes" id="UP000008022">
    <property type="component" value="Unassembled WGS sequence"/>
</dbReference>
<keyword evidence="4" id="KW-1185">Reference proteome</keyword>
<dbReference type="SUPFAM" id="SSF49562">
    <property type="entry name" value="C2 domain (Calcium/lipid-binding domain, CaLB)"/>
    <property type="match status" value="1"/>
</dbReference>
<dbReference type="Pfam" id="PF00168">
    <property type="entry name" value="C2"/>
    <property type="match status" value="1"/>
</dbReference>
<feature type="compositionally biased region" description="Basic and acidic residues" evidence="1">
    <location>
        <begin position="307"/>
        <end position="316"/>
    </location>
</feature>
<feature type="region of interest" description="Disordered" evidence="1">
    <location>
        <begin position="285"/>
        <end position="316"/>
    </location>
</feature>
<reference evidence="4" key="1">
    <citation type="submission" date="2013-06" db="EMBL/GenBank/DDBJ databases">
        <authorList>
            <person name="Zhao Q."/>
        </authorList>
    </citation>
    <scope>NUCLEOTIDE SEQUENCE</scope>
    <source>
        <strain evidence="4">cv. W1943</strain>
    </source>
</reference>
<organism evidence="3 4">
    <name type="scientific">Oryza rufipogon</name>
    <name type="common">Brownbeard rice</name>
    <name type="synonym">Asian wild rice</name>
    <dbReference type="NCBI Taxonomy" id="4529"/>
    <lineage>
        <taxon>Eukaryota</taxon>
        <taxon>Viridiplantae</taxon>
        <taxon>Streptophyta</taxon>
        <taxon>Embryophyta</taxon>
        <taxon>Tracheophyta</taxon>
        <taxon>Spermatophyta</taxon>
        <taxon>Magnoliopsida</taxon>
        <taxon>Liliopsida</taxon>
        <taxon>Poales</taxon>
        <taxon>Poaceae</taxon>
        <taxon>BOP clade</taxon>
        <taxon>Oryzoideae</taxon>
        <taxon>Oryzeae</taxon>
        <taxon>Oryzinae</taxon>
        <taxon>Oryza</taxon>
    </lineage>
</organism>
<evidence type="ECO:0000313" key="4">
    <source>
        <dbReference type="Proteomes" id="UP000008022"/>
    </source>
</evidence>
<evidence type="ECO:0000259" key="2">
    <source>
        <dbReference type="PROSITE" id="PS50004"/>
    </source>
</evidence>
<dbReference type="HOGENOM" id="CLU_881054_0_0_1"/>
<accession>A0A0E0R9C3</accession>
<feature type="domain" description="C2" evidence="2">
    <location>
        <begin position="1"/>
        <end position="113"/>
    </location>
</feature>
<reference evidence="3" key="2">
    <citation type="submission" date="2015-06" db="UniProtKB">
        <authorList>
            <consortium name="EnsemblPlants"/>
        </authorList>
    </citation>
    <scope>IDENTIFICATION</scope>
</reference>
<dbReference type="eggNOG" id="ENOG502S0SB">
    <property type="taxonomic scope" value="Eukaryota"/>
</dbReference>
<dbReference type="SMART" id="SM00239">
    <property type="entry name" value="C2"/>
    <property type="match status" value="1"/>
</dbReference>
<dbReference type="Gene3D" id="2.60.40.150">
    <property type="entry name" value="C2 domain"/>
    <property type="match status" value="1"/>
</dbReference>
<dbReference type="InterPro" id="IPR035892">
    <property type="entry name" value="C2_domain_sf"/>
</dbReference>
<dbReference type="PANTHER" id="PTHR32246:SF169">
    <property type="entry name" value="PROTEIN SRC2-LIKE"/>
    <property type="match status" value="1"/>
</dbReference>
<dbReference type="AlphaFoldDB" id="A0A0E0R9C3"/>
<dbReference type="PANTHER" id="PTHR32246">
    <property type="entry name" value="INGRESSION PROTEIN FIC1"/>
    <property type="match status" value="1"/>
</dbReference>
<evidence type="ECO:0000313" key="3">
    <source>
        <dbReference type="EnsemblPlants" id="ORUFI11G17020.1"/>
    </source>
</evidence>
<dbReference type="Gramene" id="ORUFI11G17020.1">
    <property type="protein sequence ID" value="ORUFI11G17020.1"/>
    <property type="gene ID" value="ORUFI11G17020"/>
</dbReference>
<dbReference type="EnsemblPlants" id="ORUFI11G17020.1">
    <property type="protein sequence ID" value="ORUFI11G17020.1"/>
    <property type="gene ID" value="ORUFI11G17020"/>
</dbReference>